<keyword evidence="1" id="KW-0175">Coiled coil</keyword>
<proteinExistence type="predicted"/>
<evidence type="ECO:0000313" key="4">
    <source>
        <dbReference type="Proteomes" id="UP001642260"/>
    </source>
</evidence>
<comment type="caution">
    <text evidence="3">The sequence shown here is derived from an EMBL/GenBank/DDBJ whole genome shotgun (WGS) entry which is preliminary data.</text>
</comment>
<evidence type="ECO:0000313" key="3">
    <source>
        <dbReference type="EMBL" id="CAH8381047.1"/>
    </source>
</evidence>
<name>A0ABC8LBR9_ERUVS</name>
<accession>A0ABC8LBR9</accession>
<dbReference type="EMBL" id="CAKOAT010501821">
    <property type="protein sequence ID" value="CAH8381047.1"/>
    <property type="molecule type" value="Genomic_DNA"/>
</dbReference>
<sequence length="357" mass="40809">MASSSGTTRKKKHSIRSIRDLDHPTITLLGYCFGLLKVRVRHMVMKPVEEIYPKWANDEFEPELDNLIKDILDGQLNEKFWDVTSTTKSPEKRKYGVGASVIPNMGPSPKRHKGKEPDHNSDERDRVYQNATILGLISKLTAKIEGIDVSVAERVCKSLEDTIQYKVDARVGSLRAELLQKITSLEEDVKFYKNKADVAASNSGNPKADDDASSNELSWKIEKKISSHDGLPIQRVVKKEKKAKIKVEKEEPKTKEAPLKKVKKEKKEVTMKKEDLEMDKTPLKTVKKEKKAFSIPTLNDESISSREWEEHLKWEKTETCRQILEGLHASIEEPRGRRKPQLTKTQVWPVILGWYLG</sequence>
<gene>
    <name evidence="3" type="ORF">ERUC_LOCUS33530</name>
</gene>
<reference evidence="3 4" key="1">
    <citation type="submission" date="2022-03" db="EMBL/GenBank/DDBJ databases">
        <authorList>
            <person name="Macdonald S."/>
            <person name="Ahmed S."/>
            <person name="Newling K."/>
        </authorList>
    </citation>
    <scope>NUCLEOTIDE SEQUENCE [LARGE SCALE GENOMIC DNA]</scope>
</reference>
<dbReference type="Proteomes" id="UP001642260">
    <property type="component" value="Unassembled WGS sequence"/>
</dbReference>
<evidence type="ECO:0000256" key="1">
    <source>
        <dbReference type="SAM" id="Coils"/>
    </source>
</evidence>
<organism evidence="3 4">
    <name type="scientific">Eruca vesicaria subsp. sativa</name>
    <name type="common">Garden rocket</name>
    <name type="synonym">Eruca sativa</name>
    <dbReference type="NCBI Taxonomy" id="29727"/>
    <lineage>
        <taxon>Eukaryota</taxon>
        <taxon>Viridiplantae</taxon>
        <taxon>Streptophyta</taxon>
        <taxon>Embryophyta</taxon>
        <taxon>Tracheophyta</taxon>
        <taxon>Spermatophyta</taxon>
        <taxon>Magnoliopsida</taxon>
        <taxon>eudicotyledons</taxon>
        <taxon>Gunneridae</taxon>
        <taxon>Pentapetalae</taxon>
        <taxon>rosids</taxon>
        <taxon>malvids</taxon>
        <taxon>Brassicales</taxon>
        <taxon>Brassicaceae</taxon>
        <taxon>Brassiceae</taxon>
        <taxon>Eruca</taxon>
    </lineage>
</organism>
<keyword evidence="4" id="KW-1185">Reference proteome</keyword>
<dbReference type="AlphaFoldDB" id="A0ABC8LBR9"/>
<feature type="region of interest" description="Disordered" evidence="2">
    <location>
        <begin position="90"/>
        <end position="125"/>
    </location>
</feature>
<feature type="coiled-coil region" evidence="1">
    <location>
        <begin position="175"/>
        <end position="202"/>
    </location>
</feature>
<feature type="compositionally biased region" description="Basic and acidic residues" evidence="2">
    <location>
        <begin position="115"/>
        <end position="125"/>
    </location>
</feature>
<evidence type="ECO:0000256" key="2">
    <source>
        <dbReference type="SAM" id="MobiDB-lite"/>
    </source>
</evidence>
<protein>
    <submittedName>
        <fullName evidence="3">Uncharacterized protein</fullName>
    </submittedName>
</protein>